<organism evidence="1 2">
    <name type="scientific">Halocaridina rubra</name>
    <name type="common">Hawaiian red shrimp</name>
    <dbReference type="NCBI Taxonomy" id="373956"/>
    <lineage>
        <taxon>Eukaryota</taxon>
        <taxon>Metazoa</taxon>
        <taxon>Ecdysozoa</taxon>
        <taxon>Arthropoda</taxon>
        <taxon>Crustacea</taxon>
        <taxon>Multicrustacea</taxon>
        <taxon>Malacostraca</taxon>
        <taxon>Eumalacostraca</taxon>
        <taxon>Eucarida</taxon>
        <taxon>Decapoda</taxon>
        <taxon>Pleocyemata</taxon>
        <taxon>Caridea</taxon>
        <taxon>Atyoidea</taxon>
        <taxon>Atyidae</taxon>
        <taxon>Halocaridina</taxon>
    </lineage>
</organism>
<feature type="non-terminal residue" evidence="1">
    <location>
        <position position="1"/>
    </location>
</feature>
<dbReference type="AlphaFoldDB" id="A0AAN8XBR2"/>
<gene>
    <name evidence="1" type="ORF">SK128_016582</name>
</gene>
<protein>
    <submittedName>
        <fullName evidence="1">Uncharacterized protein</fullName>
    </submittedName>
</protein>
<accession>A0AAN8XBR2</accession>
<keyword evidence="2" id="KW-1185">Reference proteome</keyword>
<reference evidence="1 2" key="1">
    <citation type="submission" date="2023-11" db="EMBL/GenBank/DDBJ databases">
        <title>Halocaridina rubra genome assembly.</title>
        <authorList>
            <person name="Smith C."/>
        </authorList>
    </citation>
    <scope>NUCLEOTIDE SEQUENCE [LARGE SCALE GENOMIC DNA]</scope>
    <source>
        <strain evidence="1">EP-1</strain>
        <tissue evidence="1">Whole</tissue>
    </source>
</reference>
<proteinExistence type="predicted"/>
<dbReference type="Proteomes" id="UP001381693">
    <property type="component" value="Unassembled WGS sequence"/>
</dbReference>
<evidence type="ECO:0000313" key="1">
    <source>
        <dbReference type="EMBL" id="KAK7081525.1"/>
    </source>
</evidence>
<evidence type="ECO:0000313" key="2">
    <source>
        <dbReference type="Proteomes" id="UP001381693"/>
    </source>
</evidence>
<name>A0AAN8XBR2_HALRR</name>
<sequence>IKDIDSMGMNDLLAKARVLTAGGGKEVVAVASKGLTAVENQQNLQHQRDMLSGRKEETCGFSSRYFTCGGSNIARECKELNPDIIC</sequence>
<comment type="caution">
    <text evidence="1">The sequence shown here is derived from an EMBL/GenBank/DDBJ whole genome shotgun (WGS) entry which is preliminary data.</text>
</comment>
<dbReference type="EMBL" id="JAXCGZ010004730">
    <property type="protein sequence ID" value="KAK7081525.1"/>
    <property type="molecule type" value="Genomic_DNA"/>
</dbReference>